<proteinExistence type="predicted"/>
<evidence type="ECO:0000313" key="3">
    <source>
        <dbReference type="EMBL" id="CAE8694166.1"/>
    </source>
</evidence>
<reference evidence="2" key="1">
    <citation type="submission" date="2021-02" db="EMBL/GenBank/DDBJ databases">
        <authorList>
            <person name="Dougan E. K."/>
            <person name="Rhodes N."/>
            <person name="Thang M."/>
            <person name="Chan C."/>
        </authorList>
    </citation>
    <scope>NUCLEOTIDE SEQUENCE</scope>
</reference>
<dbReference type="EMBL" id="CAJNNW010010978">
    <property type="protein sequence ID" value="CAE8652623.1"/>
    <property type="molecule type" value="Genomic_DNA"/>
</dbReference>
<evidence type="ECO:0000256" key="1">
    <source>
        <dbReference type="SAM" id="MobiDB-lite"/>
    </source>
</evidence>
<gene>
    <name evidence="3" type="ORF">PGLA2088_LOCUS28715</name>
    <name evidence="2" type="ORF">PGLA2088_LOCUS9841</name>
</gene>
<protein>
    <submittedName>
        <fullName evidence="2">Uncharacterized protein</fullName>
    </submittedName>
</protein>
<evidence type="ECO:0000313" key="2">
    <source>
        <dbReference type="EMBL" id="CAE8652623.1"/>
    </source>
</evidence>
<feature type="non-terminal residue" evidence="2">
    <location>
        <position position="77"/>
    </location>
</feature>
<dbReference type="EMBL" id="CAJNNW010027995">
    <property type="protein sequence ID" value="CAE8694166.1"/>
    <property type="molecule type" value="Genomic_DNA"/>
</dbReference>
<accession>A0A813ILU4</accession>
<dbReference type="AlphaFoldDB" id="A0A813ILU4"/>
<sequence>SDPAARRVPTIMAPRNLSYDPDPGERYRKLGRIDPSKMEVAGAQSFCRRFDELRQENYRAELSEAVRTNEIVSAIRR</sequence>
<dbReference type="Proteomes" id="UP000626109">
    <property type="component" value="Unassembled WGS sequence"/>
</dbReference>
<feature type="region of interest" description="Disordered" evidence="1">
    <location>
        <begin position="1"/>
        <end position="26"/>
    </location>
</feature>
<comment type="caution">
    <text evidence="2">The sequence shown here is derived from an EMBL/GenBank/DDBJ whole genome shotgun (WGS) entry which is preliminary data.</text>
</comment>
<evidence type="ECO:0000313" key="4">
    <source>
        <dbReference type="Proteomes" id="UP000626109"/>
    </source>
</evidence>
<organism evidence="2 4">
    <name type="scientific">Polarella glacialis</name>
    <name type="common">Dinoflagellate</name>
    <dbReference type="NCBI Taxonomy" id="89957"/>
    <lineage>
        <taxon>Eukaryota</taxon>
        <taxon>Sar</taxon>
        <taxon>Alveolata</taxon>
        <taxon>Dinophyceae</taxon>
        <taxon>Suessiales</taxon>
        <taxon>Suessiaceae</taxon>
        <taxon>Polarella</taxon>
    </lineage>
</organism>
<name>A0A813ILU4_POLGL</name>